<dbReference type="CDD" id="cd18793">
    <property type="entry name" value="SF2_C_SNF"/>
    <property type="match status" value="1"/>
</dbReference>
<protein>
    <submittedName>
        <fullName evidence="7">DNA helicase</fullName>
    </submittedName>
</protein>
<evidence type="ECO:0000256" key="3">
    <source>
        <dbReference type="PROSITE-ProRule" id="PRU00325"/>
    </source>
</evidence>
<dbReference type="GO" id="GO:0008270">
    <property type="term" value="F:zinc ion binding"/>
    <property type="evidence" value="ECO:0007669"/>
    <property type="project" value="UniProtKB-KW"/>
</dbReference>
<evidence type="ECO:0000259" key="6">
    <source>
        <dbReference type="PROSITE" id="PS51194"/>
    </source>
</evidence>
<evidence type="ECO:0000313" key="8">
    <source>
        <dbReference type="Proteomes" id="UP000321814"/>
    </source>
</evidence>
<dbReference type="EMBL" id="VRLR01000016">
    <property type="protein sequence ID" value="TXK77935.1"/>
    <property type="molecule type" value="Genomic_DNA"/>
</dbReference>
<dbReference type="GO" id="GO:0016787">
    <property type="term" value="F:hydrolase activity"/>
    <property type="evidence" value="ECO:0007669"/>
    <property type="project" value="UniProtKB-KW"/>
</dbReference>
<name>A0A5C8LNU9_9GAMM</name>
<dbReference type="InterPro" id="IPR027417">
    <property type="entry name" value="P-loop_NTPase"/>
</dbReference>
<dbReference type="SMART" id="SM00490">
    <property type="entry name" value="HELICc"/>
    <property type="match status" value="1"/>
</dbReference>
<dbReference type="PROSITE" id="PS51192">
    <property type="entry name" value="HELICASE_ATP_BIND_1"/>
    <property type="match status" value="1"/>
</dbReference>
<keyword evidence="3" id="KW-0863">Zinc-finger</keyword>
<evidence type="ECO:0000313" key="7">
    <source>
        <dbReference type="EMBL" id="TXK77935.1"/>
    </source>
</evidence>
<keyword evidence="2 7" id="KW-0547">Nucleotide-binding</keyword>
<dbReference type="OrthoDB" id="9772064at2"/>
<keyword evidence="8" id="KW-1185">Reference proteome</keyword>
<dbReference type="InterPro" id="IPR014001">
    <property type="entry name" value="Helicase_ATP-bd"/>
</dbReference>
<dbReference type="CDD" id="cd18012">
    <property type="entry name" value="DEXQc_arch_SWI2_SNF2"/>
    <property type="match status" value="1"/>
</dbReference>
<keyword evidence="3" id="KW-0479">Metal-binding</keyword>
<dbReference type="SUPFAM" id="SSF52540">
    <property type="entry name" value="P-loop containing nucleoside triphosphate hydrolases"/>
    <property type="match status" value="2"/>
</dbReference>
<dbReference type="PANTHER" id="PTHR10799">
    <property type="entry name" value="SNF2/RAD54 HELICASE FAMILY"/>
    <property type="match status" value="1"/>
</dbReference>
<dbReference type="Pfam" id="PF04434">
    <property type="entry name" value="SWIM"/>
    <property type="match status" value="1"/>
</dbReference>
<dbReference type="InterPro" id="IPR038718">
    <property type="entry name" value="SNF2-like_sf"/>
</dbReference>
<dbReference type="RefSeq" id="WP_147905442.1">
    <property type="nucleotide sequence ID" value="NZ_BAAAGC010000002.1"/>
</dbReference>
<keyword evidence="3" id="KW-0862">Zinc</keyword>
<proteinExistence type="predicted"/>
<dbReference type="InterPro" id="IPR007527">
    <property type="entry name" value="Znf_SWIM"/>
</dbReference>
<dbReference type="InterPro" id="IPR049730">
    <property type="entry name" value="SNF2/RAD54-like_C"/>
</dbReference>
<dbReference type="Pfam" id="PF00271">
    <property type="entry name" value="Helicase_C"/>
    <property type="match status" value="1"/>
</dbReference>
<dbReference type="Pfam" id="PF00176">
    <property type="entry name" value="SNF2-rel_dom"/>
    <property type="match status" value="1"/>
</dbReference>
<dbReference type="Gene3D" id="3.40.50.300">
    <property type="entry name" value="P-loop containing nucleotide triphosphate hydrolases"/>
    <property type="match status" value="1"/>
</dbReference>
<dbReference type="SMART" id="SM00487">
    <property type="entry name" value="DEXDc"/>
    <property type="match status" value="1"/>
</dbReference>
<feature type="domain" description="Helicase ATP-binding" evidence="5">
    <location>
        <begin position="617"/>
        <end position="777"/>
    </location>
</feature>
<dbReference type="Proteomes" id="UP000321814">
    <property type="component" value="Unassembled WGS sequence"/>
</dbReference>
<sequence>MTADFVFPVSAEQLQLWFHPATFHKARAYFLAGKVVQLDYEPDFSQIRSQVWGDGFSPFKQLISISERDGQLQLTDSCTCSEGNRCKHVLAALLKLKHQLDQLQQKAVQQPVRQLNQWFSEAEQYNPPTTAQPTEETVLYELRPSSLGLQLLPKRVKQAKNGSYSKGKIIAQSELAGQVRPLWLAEDDYRLLQQFFAFDLRRQALLEDQWGYQLLLKLLDTGRCVLDEERRELLWSETLPLQLRWLRSKAGWQLLQLMPKDRELELVYTDPPCYLDLVNNQLGLLQSDITGRELKLLMRMPPVPAAVLQDSMKRLQQIFPNLNLPVPDDSAVQKIESKPVPVLQLKMLTQKNKVSKAVALLQMAYGPHVLPLDLQQSQTQLQLDNQIVFIRRDRDSEIKALETVSQYGLRSMPVEQSALSVSGPYFDCGEGPENPLLWQPLLQAIPELKQQGWRIEQDKAFNQAVIHAKAYLEVTDKHTGGFGLAIQVEIDGQQIPLLPLITQWLRSYGLPAADETLWLSLPQGKLPLPVSLIQPLIDTIVELLNLKKAPSEIELPDYKAALLPGPGAEEIRYLNAGRLQQLVTQLQHFDGIEDVPAPLTLKAQLRPYQQQGLSWLCFLRRFGLGGILADDMGLGKTVQTLAFLLHQQEAGLLKHPALIVCPTSLLGNWAQEAARFAPSLKVLTVYGPKRQALFDQLEKYDLIVTSYPLLVRDIAYYQTHHFSLMALDEAQHIKNAGSQSAQSARLVKADFKLALTGTPLENHLGELKALFDFVLPGLLGTEARFQQVFRKPIEKSADAERAHALRQRIAPFMLRRTKKQVATELPDKTEILQLLEMESDQRNLYESIRLIMETKVRELFLRKGVAASQMEYLDALLKLRQACCDARLLPIEQAQLVQNNAKLQWLRDTLPEMIEEGRKVLIFSQFSSMLSLIEQELQYMDISYSKLTGQTKKRQEQIDEFQLGDNSVFLISLKAGGTGLNLTAADTVIHYDPWWNPAAENQATDRAYRIGQDKQVFVYKLIISKTVEEKVQQLQQFKQGLADQIFSLGQSHIWQGEAQDLLALFSE</sequence>
<dbReference type="AlphaFoldDB" id="A0A5C8LNU9"/>
<keyword evidence="2 7" id="KW-0067">ATP-binding</keyword>
<evidence type="ECO:0000256" key="1">
    <source>
        <dbReference type="ARBA" id="ARBA00022801"/>
    </source>
</evidence>
<feature type="domain" description="SWIM-type" evidence="4">
    <location>
        <begin position="63"/>
        <end position="97"/>
    </location>
</feature>
<keyword evidence="1" id="KW-0378">Hydrolase</keyword>
<feature type="domain" description="Helicase C-terminal" evidence="6">
    <location>
        <begin position="905"/>
        <end position="1049"/>
    </location>
</feature>
<dbReference type="GO" id="GO:0004386">
    <property type="term" value="F:helicase activity"/>
    <property type="evidence" value="ECO:0007669"/>
    <property type="project" value="UniProtKB-KW"/>
</dbReference>
<dbReference type="InterPro" id="IPR000330">
    <property type="entry name" value="SNF2_N"/>
</dbReference>
<dbReference type="PROSITE" id="PS50966">
    <property type="entry name" value="ZF_SWIM"/>
    <property type="match status" value="1"/>
</dbReference>
<dbReference type="InterPro" id="IPR001650">
    <property type="entry name" value="Helicase_C-like"/>
</dbReference>
<dbReference type="Gene3D" id="3.40.50.10810">
    <property type="entry name" value="Tandem AAA-ATPase domain"/>
    <property type="match status" value="1"/>
</dbReference>
<dbReference type="PROSITE" id="PS51194">
    <property type="entry name" value="HELICASE_CTER"/>
    <property type="match status" value="1"/>
</dbReference>
<evidence type="ECO:0000256" key="2">
    <source>
        <dbReference type="ARBA" id="ARBA00022806"/>
    </source>
</evidence>
<gene>
    <name evidence="7" type="ORF">FU839_17715</name>
</gene>
<keyword evidence="2 7" id="KW-0347">Helicase</keyword>
<comment type="caution">
    <text evidence="7">The sequence shown here is derived from an EMBL/GenBank/DDBJ whole genome shotgun (WGS) entry which is preliminary data.</text>
</comment>
<evidence type="ECO:0000259" key="4">
    <source>
        <dbReference type="PROSITE" id="PS50966"/>
    </source>
</evidence>
<reference evidence="7 8" key="1">
    <citation type="submission" date="2019-08" db="EMBL/GenBank/DDBJ databases">
        <title>Draft genome analysis of Rheinheimera tangshanensis isolated from the roots of fresh rice plants (Oryza sativa).</title>
        <authorList>
            <person name="Yu Q."/>
            <person name="Qi Y."/>
            <person name="Zhang H."/>
            <person name="Pu J."/>
        </authorList>
    </citation>
    <scope>NUCLEOTIDE SEQUENCE [LARGE SCALE GENOMIC DNA]</scope>
    <source>
        <strain evidence="7 8">JA3-B52</strain>
    </source>
</reference>
<dbReference type="GO" id="GO:0005524">
    <property type="term" value="F:ATP binding"/>
    <property type="evidence" value="ECO:0007669"/>
    <property type="project" value="InterPro"/>
</dbReference>
<organism evidence="7 8">
    <name type="scientific">Rheinheimera tangshanensis</name>
    <dbReference type="NCBI Taxonomy" id="400153"/>
    <lineage>
        <taxon>Bacteria</taxon>
        <taxon>Pseudomonadati</taxon>
        <taxon>Pseudomonadota</taxon>
        <taxon>Gammaproteobacteria</taxon>
        <taxon>Chromatiales</taxon>
        <taxon>Chromatiaceae</taxon>
        <taxon>Rheinheimera</taxon>
    </lineage>
</organism>
<accession>A0A5C8LNU9</accession>
<evidence type="ECO:0000259" key="5">
    <source>
        <dbReference type="PROSITE" id="PS51192"/>
    </source>
</evidence>